<comment type="cofactor">
    <cofactor evidence="1">
        <name>FAD</name>
        <dbReference type="ChEBI" id="CHEBI:57692"/>
    </cofactor>
</comment>
<comment type="caution">
    <text evidence="6">The sequence shown here is derived from an EMBL/GenBank/DDBJ whole genome shotgun (WGS) entry which is preliminary data.</text>
</comment>
<dbReference type="InterPro" id="IPR057661">
    <property type="entry name" value="RsdA/BaiN/AoA(So)_Rossmann"/>
</dbReference>
<keyword evidence="7" id="KW-1185">Reference proteome</keyword>
<evidence type="ECO:0000256" key="1">
    <source>
        <dbReference type="ARBA" id="ARBA00001974"/>
    </source>
</evidence>
<accession>A0ABM9W6H1</accession>
<dbReference type="SUPFAM" id="SSF51905">
    <property type="entry name" value="FAD/NAD(P)-binding domain"/>
    <property type="match status" value="1"/>
</dbReference>
<dbReference type="InterPro" id="IPR023166">
    <property type="entry name" value="BaiN-like_dom_sf"/>
</dbReference>
<dbReference type="PRINTS" id="PR00411">
    <property type="entry name" value="PNDRDTASEI"/>
</dbReference>
<dbReference type="PANTHER" id="PTHR42887:SF2">
    <property type="entry name" value="OS12G0638800 PROTEIN"/>
    <property type="match status" value="1"/>
</dbReference>
<dbReference type="PRINTS" id="PR00368">
    <property type="entry name" value="FADPNR"/>
</dbReference>
<dbReference type="Proteomes" id="UP000245702">
    <property type="component" value="Unassembled WGS sequence"/>
</dbReference>
<evidence type="ECO:0000256" key="3">
    <source>
        <dbReference type="ARBA" id="ARBA00022827"/>
    </source>
</evidence>
<dbReference type="PANTHER" id="PTHR42887">
    <property type="entry name" value="OS12G0638800 PROTEIN"/>
    <property type="match status" value="1"/>
</dbReference>
<dbReference type="Gene3D" id="2.40.30.10">
    <property type="entry name" value="Translation factors"/>
    <property type="match status" value="1"/>
</dbReference>
<name>A0ABM9W6H1_9FIRM</name>
<sequence>MGNSINLQALTIWKCRGIVMTIKTKRVIVVGGGAAGMLAAISASRQGAGVTILERNPRVGKKLLTTGNGRCNFTNIYADSTRYYGTNPDFAQTGLAKFSIQATIAFFEELGIAHKVEDGGKVFPMSDQASSVLDVLRHELNERAVTINCDAYVGEIRKQQGTFTITLESGATLQADSVILAAGGKAMPSTGSDGNGFLLAEKLGHTVINAFPGLVQLKLEGPFFKQIDGVKFVGTVEILHNGKSAAKDRGDILFGNYGVSGPPVLQVSRTAAQLLHEKKAVQLKITMLDTISPDNLKKLLAARFDRQSSKTIEFSLVGLINKRLIPVILKEAGIEEIKRPVASLSAREQEKIMGILTDWRFTVTGTKGWPCAQVTAGGVATDEINPYTMESNLVKGLFFAGEIMDIDGQCGGFNLQWAWSSGFIAGQNAALENN</sequence>
<proteinExistence type="predicted"/>
<dbReference type="NCBIfam" id="TIGR00275">
    <property type="entry name" value="aminoacetone oxidase family FAD-binding enzyme"/>
    <property type="match status" value="1"/>
</dbReference>
<feature type="domain" description="RsdA/BaiN/AoA(So)-like insert" evidence="5">
    <location>
        <begin position="212"/>
        <end position="374"/>
    </location>
</feature>
<reference evidence="6 7" key="1">
    <citation type="submission" date="2016-01" db="EMBL/GenBank/DDBJ databases">
        <authorList>
            <person name="Brown R."/>
        </authorList>
    </citation>
    <scope>NUCLEOTIDE SEQUENCE [LARGE SCALE GENOMIC DNA]</scope>
    <source>
        <strain evidence="6">Sporomusa sphaeroides DSM 2875</strain>
    </source>
</reference>
<evidence type="ECO:0000259" key="4">
    <source>
        <dbReference type="Pfam" id="PF03486"/>
    </source>
</evidence>
<keyword evidence="3" id="KW-0274">FAD</keyword>
<dbReference type="Gene3D" id="3.50.50.60">
    <property type="entry name" value="FAD/NAD(P)-binding domain"/>
    <property type="match status" value="1"/>
</dbReference>
<evidence type="ECO:0000256" key="2">
    <source>
        <dbReference type="ARBA" id="ARBA00022630"/>
    </source>
</evidence>
<dbReference type="Pfam" id="PF03486">
    <property type="entry name" value="HI0933_like"/>
    <property type="match status" value="1"/>
</dbReference>
<organism evidence="6 7">
    <name type="scientific">Sporomusa sphaeroides DSM 2875</name>
    <dbReference type="NCBI Taxonomy" id="1337886"/>
    <lineage>
        <taxon>Bacteria</taxon>
        <taxon>Bacillati</taxon>
        <taxon>Bacillota</taxon>
        <taxon>Negativicutes</taxon>
        <taxon>Selenomonadales</taxon>
        <taxon>Sporomusaceae</taxon>
        <taxon>Sporomusa</taxon>
    </lineage>
</organism>
<dbReference type="EMBL" id="FCOW01000022">
    <property type="protein sequence ID" value="CVK20748.1"/>
    <property type="molecule type" value="Genomic_DNA"/>
</dbReference>
<feature type="domain" description="RsdA/BaiN/AoA(So)-like Rossmann fold-like" evidence="4">
    <location>
        <begin position="26"/>
        <end position="428"/>
    </location>
</feature>
<dbReference type="InterPro" id="IPR004792">
    <property type="entry name" value="BaiN-like"/>
</dbReference>
<dbReference type="SUPFAM" id="SSF160996">
    <property type="entry name" value="HI0933 insert domain-like"/>
    <property type="match status" value="1"/>
</dbReference>
<dbReference type="InterPro" id="IPR055178">
    <property type="entry name" value="RsdA/BaiN/AoA(So)-like_dom"/>
</dbReference>
<evidence type="ECO:0000313" key="6">
    <source>
        <dbReference type="EMBL" id="CVK20748.1"/>
    </source>
</evidence>
<evidence type="ECO:0000259" key="5">
    <source>
        <dbReference type="Pfam" id="PF22780"/>
    </source>
</evidence>
<evidence type="ECO:0000313" key="7">
    <source>
        <dbReference type="Proteomes" id="UP000245702"/>
    </source>
</evidence>
<gene>
    <name evidence="6" type="ORF">SSPH_03416</name>
</gene>
<dbReference type="InterPro" id="IPR036188">
    <property type="entry name" value="FAD/NAD-bd_sf"/>
</dbReference>
<keyword evidence="2" id="KW-0285">Flavoprotein</keyword>
<dbReference type="Gene3D" id="1.10.8.260">
    <property type="entry name" value="HI0933 insert domain-like"/>
    <property type="match status" value="1"/>
</dbReference>
<protein>
    <submittedName>
        <fullName evidence="6">Tricarballylate dehydrogenase</fullName>
    </submittedName>
</protein>
<dbReference type="Pfam" id="PF22780">
    <property type="entry name" value="HI0933_like_1st"/>
    <property type="match status" value="1"/>
</dbReference>